<evidence type="ECO:0000256" key="2">
    <source>
        <dbReference type="ARBA" id="ARBA00022771"/>
    </source>
</evidence>
<keyword evidence="7" id="KW-1185">Reference proteome</keyword>
<evidence type="ECO:0000256" key="5">
    <source>
        <dbReference type="SAM" id="MobiDB-lite"/>
    </source>
</evidence>
<feature type="compositionally biased region" description="Low complexity" evidence="5">
    <location>
        <begin position="634"/>
        <end position="646"/>
    </location>
</feature>
<feature type="region of interest" description="Disordered" evidence="5">
    <location>
        <begin position="492"/>
        <end position="582"/>
    </location>
</feature>
<dbReference type="Proteomes" id="UP000694865">
    <property type="component" value="Unplaced"/>
</dbReference>
<dbReference type="SMART" id="SM00317">
    <property type="entry name" value="SET"/>
    <property type="match status" value="1"/>
</dbReference>
<sequence>MSIIFNVAARKEESLIVMAAGSDPESNEEPVATGDANSCHQIATTATTTAHHNNHHHHHHHHSHYLGLPYQDHNYGAPPPPTPPQSPPHPKVNGFFDELSNHSNQSNNTETADENEDTSITRCICDFDHDDGYMICCDQCGVWQHVECMGLDRNHIPDSYFCEKCEPRNIDKLTAVALQSKKKEEMIGIDTSATDSGDEVTTTRYTAVSNSPTSLTLTTLKSKKVKRKKKRREKEDDEDKQNKDMTKKLKVKRDGSRKLRTEFVPLSEETMDSWDMEAVMCGDFMKNGDETMVNQYCADIQHILASHKHKSDDAAVIPNKQLPVRTSIFNQINKSRTGLQATEDIKTDQPLMEYISKVMLKEQFDAQNTFFKRPYPFVLFYNKFDNVEMCLDARSYGNDAKYVSRSCCPNAEVRHAVKDGNIYLYICSITDISKGCEISIGFDFNFKDCAYPVECVCHTENCPVVKHNSKCFENGALDGKKKKNHHKNNHILREEGDHSHTSRAAGPASSKSRKISPLRVSLGNHDNQNNQEPVPEPTETLENEVPIIPEPENEATKEQQEPEVETEPEHEHEQKKMTREERKMKAIMEAFKKMEKTEKRRQQALERIQAKAAKNETEKVVCEIKEEESKDLEQSVSSDMDVKSSVPPVPKPKQVKGRTSRRRSTAKRRRTNSATSSVTTLLLDPSSPEPSVCSTPLTPAPPSTLSDNSLASPTSSSKTFRFPKTKKVIFLHH</sequence>
<protein>
    <submittedName>
        <fullName evidence="8">Histone-lysine N-methyltransferase 2E-like</fullName>
    </submittedName>
</protein>
<evidence type="ECO:0000256" key="3">
    <source>
        <dbReference type="ARBA" id="ARBA00022833"/>
    </source>
</evidence>
<accession>A0ABM0MWH2</accession>
<feature type="compositionally biased region" description="Basic residues" evidence="5">
    <location>
        <begin position="52"/>
        <end position="64"/>
    </location>
</feature>
<feature type="region of interest" description="Disordered" evidence="5">
    <location>
        <begin position="50"/>
        <end position="115"/>
    </location>
</feature>
<feature type="region of interest" description="Disordered" evidence="5">
    <location>
        <begin position="612"/>
        <end position="719"/>
    </location>
</feature>
<dbReference type="PROSITE" id="PS50280">
    <property type="entry name" value="SET"/>
    <property type="match status" value="1"/>
</dbReference>
<dbReference type="Gene3D" id="3.30.40.10">
    <property type="entry name" value="Zinc/RING finger domain, C3HC4 (zinc finger)"/>
    <property type="match status" value="1"/>
</dbReference>
<evidence type="ECO:0000256" key="1">
    <source>
        <dbReference type="ARBA" id="ARBA00022723"/>
    </source>
</evidence>
<dbReference type="Pfam" id="PF00856">
    <property type="entry name" value="SET"/>
    <property type="match status" value="1"/>
</dbReference>
<feature type="domain" description="SET" evidence="6">
    <location>
        <begin position="320"/>
        <end position="443"/>
    </location>
</feature>
<keyword evidence="1" id="KW-0479">Metal-binding</keyword>
<dbReference type="SMART" id="SM00249">
    <property type="entry name" value="PHD"/>
    <property type="match status" value="1"/>
</dbReference>
<dbReference type="InterPro" id="IPR001214">
    <property type="entry name" value="SET_dom"/>
</dbReference>
<feature type="compositionally biased region" description="Basic and acidic residues" evidence="5">
    <location>
        <begin position="567"/>
        <end position="582"/>
    </location>
</feature>
<feature type="compositionally biased region" description="Basic residues" evidence="5">
    <location>
        <begin position="221"/>
        <end position="232"/>
    </location>
</feature>
<dbReference type="InterPro" id="IPR046341">
    <property type="entry name" value="SET_dom_sf"/>
</dbReference>
<dbReference type="Gene3D" id="2.170.270.10">
    <property type="entry name" value="SET domain"/>
    <property type="match status" value="1"/>
</dbReference>
<dbReference type="PROSITE" id="PS01359">
    <property type="entry name" value="ZF_PHD_1"/>
    <property type="match status" value="1"/>
</dbReference>
<dbReference type="InterPro" id="IPR001965">
    <property type="entry name" value="Znf_PHD"/>
</dbReference>
<feature type="compositionally biased region" description="Pro residues" evidence="5">
    <location>
        <begin position="77"/>
        <end position="90"/>
    </location>
</feature>
<keyword evidence="2" id="KW-0863">Zinc-finger</keyword>
<feature type="compositionally biased region" description="Polar residues" evidence="5">
    <location>
        <begin position="101"/>
        <end position="110"/>
    </location>
</feature>
<organism evidence="7 8">
    <name type="scientific">Saccoglossus kowalevskii</name>
    <name type="common">Acorn worm</name>
    <dbReference type="NCBI Taxonomy" id="10224"/>
    <lineage>
        <taxon>Eukaryota</taxon>
        <taxon>Metazoa</taxon>
        <taxon>Hemichordata</taxon>
        <taxon>Enteropneusta</taxon>
        <taxon>Harrimaniidae</taxon>
        <taxon>Saccoglossus</taxon>
    </lineage>
</organism>
<proteinExistence type="predicted"/>
<dbReference type="RefSeq" id="XP_006824363.1">
    <property type="nucleotide sequence ID" value="XM_006824300.1"/>
</dbReference>
<dbReference type="PANTHER" id="PTHR46462">
    <property type="entry name" value="UPSET, ISOFORM A"/>
    <property type="match status" value="1"/>
</dbReference>
<feature type="region of interest" description="Disordered" evidence="5">
    <location>
        <begin position="221"/>
        <end position="253"/>
    </location>
</feature>
<dbReference type="CDD" id="cd15550">
    <property type="entry name" value="PHD_MLL5"/>
    <property type="match status" value="1"/>
</dbReference>
<evidence type="ECO:0000313" key="8">
    <source>
        <dbReference type="RefSeq" id="XP_006824363.1"/>
    </source>
</evidence>
<keyword evidence="4" id="KW-0156">Chromatin regulator</keyword>
<feature type="compositionally biased region" description="Basic and acidic residues" evidence="5">
    <location>
        <begin position="613"/>
        <end position="633"/>
    </location>
</feature>
<dbReference type="PANTHER" id="PTHR46462:SF3">
    <property type="entry name" value="UPSET, ISOFORM A"/>
    <property type="match status" value="1"/>
</dbReference>
<feature type="compositionally biased region" description="Basic residues" evidence="5">
    <location>
        <begin position="653"/>
        <end position="671"/>
    </location>
</feature>
<evidence type="ECO:0000313" key="7">
    <source>
        <dbReference type="Proteomes" id="UP000694865"/>
    </source>
</evidence>
<name>A0ABM0MWH2_SACKO</name>
<gene>
    <name evidence="8" type="primary">LOC100376236</name>
</gene>
<keyword evidence="3" id="KW-0862">Zinc</keyword>
<dbReference type="GeneID" id="100376236"/>
<dbReference type="InterPro" id="IPR011011">
    <property type="entry name" value="Znf_FYVE_PHD"/>
</dbReference>
<dbReference type="SUPFAM" id="SSF82199">
    <property type="entry name" value="SET domain"/>
    <property type="match status" value="1"/>
</dbReference>
<evidence type="ECO:0000256" key="4">
    <source>
        <dbReference type="ARBA" id="ARBA00022853"/>
    </source>
</evidence>
<dbReference type="InterPro" id="IPR019786">
    <property type="entry name" value="Zinc_finger_PHD-type_CS"/>
</dbReference>
<reference evidence="8" key="1">
    <citation type="submission" date="2025-08" db="UniProtKB">
        <authorList>
            <consortium name="RefSeq"/>
        </authorList>
    </citation>
    <scope>IDENTIFICATION</scope>
    <source>
        <tissue evidence="8">Testes</tissue>
    </source>
</reference>
<evidence type="ECO:0000259" key="6">
    <source>
        <dbReference type="PROSITE" id="PS50280"/>
    </source>
</evidence>
<dbReference type="SUPFAM" id="SSF57903">
    <property type="entry name" value="FYVE/PHD zinc finger"/>
    <property type="match status" value="1"/>
</dbReference>
<dbReference type="Pfam" id="PF20826">
    <property type="entry name" value="PHD_5"/>
    <property type="match status" value="1"/>
</dbReference>
<dbReference type="InterPro" id="IPR013083">
    <property type="entry name" value="Znf_RING/FYVE/PHD"/>
</dbReference>
<feature type="compositionally biased region" description="Basic and acidic residues" evidence="5">
    <location>
        <begin position="240"/>
        <end position="253"/>
    </location>
</feature>
<feature type="compositionally biased region" description="Polar residues" evidence="5">
    <location>
        <begin position="707"/>
        <end position="719"/>
    </location>
</feature>